<organism evidence="3 4">
    <name type="scientific">Moritella yayanosii</name>
    <dbReference type="NCBI Taxonomy" id="69539"/>
    <lineage>
        <taxon>Bacteria</taxon>
        <taxon>Pseudomonadati</taxon>
        <taxon>Pseudomonadota</taxon>
        <taxon>Gammaproteobacteria</taxon>
        <taxon>Alteromonadales</taxon>
        <taxon>Moritellaceae</taxon>
        <taxon>Moritella</taxon>
    </lineage>
</organism>
<sequence length="291" mass="32039">MFGQKRGAKDSVYLAIGISLVENGKRFINMKFKLPASLLLIGLLSGLLIGCTSTSQSEAETNDATHHDESANTVAVKMEMYWVAPERVACQGIAPMQCLVVNKVVDGKTSEWQFFYNHIAGFEYVPGSFYKLSVETAEVKNPAADGSSISYKLVDEIDKAPRHYLDNTMLTESRKWNLKQLANLKGINPQALPQPANITIAGGGFSGFAGCNNMFGQIQYLFEATDLNNSLLKLGPIGSTLMACADPKANAVEQKLHQTLGMVNALQVEWPFLNMYQNDELLIQFVAEDWD</sequence>
<dbReference type="Pfam" id="PF14302">
    <property type="entry name" value="DUF4377"/>
    <property type="match status" value="1"/>
</dbReference>
<evidence type="ECO:0000259" key="1">
    <source>
        <dbReference type="Pfam" id="PF03724"/>
    </source>
</evidence>
<evidence type="ECO:0000313" key="3">
    <source>
        <dbReference type="EMBL" id="SQD76741.1"/>
    </source>
</evidence>
<dbReference type="KEGG" id="mya:MORIYA_0263"/>
<name>A0A330LL54_9GAMM</name>
<proteinExistence type="predicted"/>
<dbReference type="PANTHER" id="PTHR35535">
    <property type="entry name" value="HEAT SHOCK PROTEIN HSLJ"/>
    <property type="match status" value="1"/>
</dbReference>
<dbReference type="PANTHER" id="PTHR35535:SF2">
    <property type="entry name" value="DUF306 DOMAIN-CONTAINING PROTEIN"/>
    <property type="match status" value="1"/>
</dbReference>
<dbReference type="EMBL" id="LS483250">
    <property type="protein sequence ID" value="SQD76741.1"/>
    <property type="molecule type" value="Genomic_DNA"/>
</dbReference>
<dbReference type="Pfam" id="PF03724">
    <property type="entry name" value="META"/>
    <property type="match status" value="1"/>
</dbReference>
<evidence type="ECO:0008006" key="5">
    <source>
        <dbReference type="Google" id="ProtNLM"/>
    </source>
</evidence>
<dbReference type="AlphaFoldDB" id="A0A330LL54"/>
<dbReference type="Gene3D" id="2.40.128.270">
    <property type="match status" value="1"/>
</dbReference>
<dbReference type="InterPro" id="IPR053147">
    <property type="entry name" value="Hsp_HslJ-like"/>
</dbReference>
<dbReference type="InterPro" id="IPR005184">
    <property type="entry name" value="DUF306_Meta_HslJ"/>
</dbReference>
<accession>A0A330LL54</accession>
<feature type="domain" description="DUF4377" evidence="2">
    <location>
        <begin position="82"/>
        <end position="159"/>
    </location>
</feature>
<protein>
    <recommendedName>
        <fullName evidence="5">DUF4377 domain-containing protein</fullName>
    </recommendedName>
</protein>
<keyword evidence="4" id="KW-1185">Reference proteome</keyword>
<feature type="domain" description="DUF306" evidence="1">
    <location>
        <begin position="173"/>
        <end position="279"/>
    </location>
</feature>
<evidence type="ECO:0000259" key="2">
    <source>
        <dbReference type="Pfam" id="PF14302"/>
    </source>
</evidence>
<evidence type="ECO:0000313" key="4">
    <source>
        <dbReference type="Proteomes" id="UP000250163"/>
    </source>
</evidence>
<reference evidence="4" key="1">
    <citation type="submission" date="2018-05" db="EMBL/GenBank/DDBJ databases">
        <authorList>
            <person name="Cea G.-C."/>
            <person name="William W."/>
        </authorList>
    </citation>
    <scope>NUCLEOTIDE SEQUENCE [LARGE SCALE GENOMIC DNA]</scope>
    <source>
        <strain evidence="4">DB21MT 5</strain>
    </source>
</reference>
<dbReference type="InterPro" id="IPR038670">
    <property type="entry name" value="HslJ-like_sf"/>
</dbReference>
<dbReference type="InterPro" id="IPR025485">
    <property type="entry name" value="DUF4377"/>
</dbReference>
<dbReference type="Proteomes" id="UP000250163">
    <property type="component" value="Chromosome MORIYA"/>
</dbReference>
<gene>
    <name evidence="3" type="ORF">MORIYA_0263</name>
</gene>